<evidence type="ECO:0000256" key="2">
    <source>
        <dbReference type="SAM" id="Phobius"/>
    </source>
</evidence>
<sequence>MASASTDGRDADAQSDSPESERVTAALGAVATLLALGGIALAILLDPAFSWATDALSDLGVRDGSAAAFNWGLIGGGAAGVGYAAGIGRAGRPLQAVLLALAMVAMAGVGVFDLTEPLHGPAAIGFYLLITVLFAVDGWIRRATATGRVALAFAPVHVTVWATFVAGWWPVTGLALPELPGTLMLAAWVWVVGPAPVVGALRGRAARRDGPTDGH</sequence>
<dbReference type="PATRIC" id="fig|1227465.4.peg.797"/>
<feature type="transmembrane region" description="Helical" evidence="2">
    <location>
        <begin position="94"/>
        <end position="112"/>
    </location>
</feature>
<keyword evidence="2" id="KW-1133">Transmembrane helix</keyword>
<keyword evidence="2" id="KW-0472">Membrane</keyword>
<evidence type="ECO:0000313" key="4">
    <source>
        <dbReference type="Proteomes" id="UP000011586"/>
    </source>
</evidence>
<dbReference type="PANTHER" id="PTHR42241:SF2">
    <property type="entry name" value="HYPOTHETICAL MEMBRANE PROTEIN, CONSERVED, DUF998 FAMILY"/>
    <property type="match status" value="1"/>
</dbReference>
<keyword evidence="4" id="KW-1185">Reference proteome</keyword>
<keyword evidence="2" id="KW-0812">Transmembrane</keyword>
<reference evidence="3 4" key="1">
    <citation type="journal article" date="2014" name="PLoS Genet.">
        <title>Phylogenetically driven sequencing of extremely halophilic archaea reveals strategies for static and dynamic osmo-response.</title>
        <authorList>
            <person name="Becker E.A."/>
            <person name="Seitzer P.M."/>
            <person name="Tritt A."/>
            <person name="Larsen D."/>
            <person name="Krusor M."/>
            <person name="Yao A.I."/>
            <person name="Wu D."/>
            <person name="Madern D."/>
            <person name="Eisen J.A."/>
            <person name="Darling A.E."/>
            <person name="Facciotti M.T."/>
        </authorList>
    </citation>
    <scope>NUCLEOTIDE SEQUENCE [LARGE SCALE GENOMIC DNA]</scope>
    <source>
        <strain evidence="3 4">DSM 19288</strain>
    </source>
</reference>
<organism evidence="3 4">
    <name type="scientific">Halorubrum californiense DSM 19288</name>
    <dbReference type="NCBI Taxonomy" id="1227465"/>
    <lineage>
        <taxon>Archaea</taxon>
        <taxon>Methanobacteriati</taxon>
        <taxon>Methanobacteriota</taxon>
        <taxon>Stenosarchaea group</taxon>
        <taxon>Halobacteria</taxon>
        <taxon>Halobacteriales</taxon>
        <taxon>Haloferacaceae</taxon>
        <taxon>Halorubrum</taxon>
    </lineage>
</organism>
<dbReference type="OrthoDB" id="103507at2157"/>
<proteinExistence type="predicted"/>
<dbReference type="PANTHER" id="PTHR42241">
    <property type="entry name" value="HYPOTHETICAL MEMBRANE PROTEIN, CONSERVED, DUF998 FAMILY"/>
    <property type="match status" value="1"/>
</dbReference>
<protein>
    <recommendedName>
        <fullName evidence="5">DUF998 domain-containing protein</fullName>
    </recommendedName>
</protein>
<evidence type="ECO:0000256" key="1">
    <source>
        <dbReference type="SAM" id="MobiDB-lite"/>
    </source>
</evidence>
<evidence type="ECO:0008006" key="5">
    <source>
        <dbReference type="Google" id="ProtNLM"/>
    </source>
</evidence>
<dbReference type="AlphaFoldDB" id="M0EFS9"/>
<feature type="transmembrane region" description="Helical" evidence="2">
    <location>
        <begin position="181"/>
        <end position="201"/>
    </location>
</feature>
<dbReference type="EMBL" id="AOJK01000020">
    <property type="protein sequence ID" value="ELZ46600.1"/>
    <property type="molecule type" value="Genomic_DNA"/>
</dbReference>
<feature type="transmembrane region" description="Helical" evidence="2">
    <location>
        <begin position="23"/>
        <end position="45"/>
    </location>
</feature>
<name>M0EFS9_9EURY</name>
<dbReference type="Proteomes" id="UP000011586">
    <property type="component" value="Unassembled WGS sequence"/>
</dbReference>
<feature type="transmembrane region" description="Helical" evidence="2">
    <location>
        <begin position="65"/>
        <end position="87"/>
    </location>
</feature>
<accession>M0EFS9</accession>
<gene>
    <name evidence="3" type="ORF">C463_04019</name>
</gene>
<feature type="region of interest" description="Disordered" evidence="1">
    <location>
        <begin position="1"/>
        <end position="20"/>
    </location>
</feature>
<dbReference type="STRING" id="1227465.C463_04019"/>
<evidence type="ECO:0000313" key="3">
    <source>
        <dbReference type="EMBL" id="ELZ46600.1"/>
    </source>
</evidence>
<feature type="transmembrane region" description="Helical" evidence="2">
    <location>
        <begin position="149"/>
        <end position="169"/>
    </location>
</feature>
<feature type="transmembrane region" description="Helical" evidence="2">
    <location>
        <begin position="118"/>
        <end position="137"/>
    </location>
</feature>
<dbReference type="Pfam" id="PF06197">
    <property type="entry name" value="DUF998"/>
    <property type="match status" value="1"/>
</dbReference>
<dbReference type="RefSeq" id="WP_008441259.1">
    <property type="nucleotide sequence ID" value="NZ_AOJK01000020.1"/>
</dbReference>
<comment type="caution">
    <text evidence="3">The sequence shown here is derived from an EMBL/GenBank/DDBJ whole genome shotgun (WGS) entry which is preliminary data.</text>
</comment>
<dbReference type="InterPro" id="IPR009339">
    <property type="entry name" value="DUF998"/>
</dbReference>